<proteinExistence type="predicted"/>
<organism evidence="1">
    <name type="scientific">Mycobacterium xenopi 4042</name>
    <dbReference type="NCBI Taxonomy" id="1299334"/>
    <lineage>
        <taxon>Bacteria</taxon>
        <taxon>Bacillati</taxon>
        <taxon>Actinomycetota</taxon>
        <taxon>Actinomycetes</taxon>
        <taxon>Mycobacteriales</taxon>
        <taxon>Mycobacteriaceae</taxon>
        <taxon>Mycobacterium</taxon>
    </lineage>
</organism>
<dbReference type="PATRIC" id="fig|1299334.3.peg.4495"/>
<sequence length="38" mass="4178">MTFGKTYLAGSRYVDQDAKTSRFCIGNILADAITAKHL</sequence>
<accession>X8BEB4</accession>
<dbReference type="EMBL" id="JAOB01000042">
    <property type="protein sequence ID" value="EUA42472.1"/>
    <property type="molecule type" value="Genomic_DNA"/>
</dbReference>
<reference evidence="1" key="1">
    <citation type="submission" date="2014-01" db="EMBL/GenBank/DDBJ databases">
        <authorList>
            <person name="Brown-Elliot B."/>
            <person name="Wallace R."/>
            <person name="Lenaerts A."/>
            <person name="Ordway D."/>
            <person name="DeGroote M.A."/>
            <person name="Parker T."/>
            <person name="Sizemore C."/>
            <person name="Tallon L.J."/>
            <person name="Sadzewicz L.K."/>
            <person name="Sengamalay N."/>
            <person name="Fraser C.M."/>
            <person name="Hine E."/>
            <person name="Shefchek K.A."/>
            <person name="Das S.P."/>
            <person name="Tettelin H."/>
        </authorList>
    </citation>
    <scope>NUCLEOTIDE SEQUENCE [LARGE SCALE GENOMIC DNA]</scope>
    <source>
        <strain evidence="1">4042</strain>
    </source>
</reference>
<protein>
    <submittedName>
        <fullName evidence="1">Uncharacterized protein</fullName>
    </submittedName>
</protein>
<name>X8BEB4_MYCXE</name>
<comment type="caution">
    <text evidence="1">The sequence shown here is derived from an EMBL/GenBank/DDBJ whole genome shotgun (WGS) entry which is preliminary data.</text>
</comment>
<dbReference type="AlphaFoldDB" id="X8BEB4"/>
<gene>
    <name evidence="1" type="ORF">I553_6332</name>
</gene>
<evidence type="ECO:0000313" key="1">
    <source>
        <dbReference type="EMBL" id="EUA42472.1"/>
    </source>
</evidence>